<dbReference type="Proteomes" id="UP000515125">
    <property type="component" value="Unplaced"/>
</dbReference>
<feature type="region of interest" description="Disordered" evidence="2">
    <location>
        <begin position="539"/>
        <end position="568"/>
    </location>
</feature>
<organism evidence="3 4">
    <name type="scientific">Cyclospora cayetanensis</name>
    <dbReference type="NCBI Taxonomy" id="88456"/>
    <lineage>
        <taxon>Eukaryota</taxon>
        <taxon>Sar</taxon>
        <taxon>Alveolata</taxon>
        <taxon>Apicomplexa</taxon>
        <taxon>Conoidasida</taxon>
        <taxon>Coccidia</taxon>
        <taxon>Eucoccidiorida</taxon>
        <taxon>Eimeriorina</taxon>
        <taxon>Eimeriidae</taxon>
        <taxon>Cyclospora</taxon>
    </lineage>
</organism>
<protein>
    <submittedName>
        <fullName evidence="4">Uncharacterized protein LOC113146865</fullName>
    </submittedName>
</protein>
<accession>A0A6P6RVX0</accession>
<evidence type="ECO:0000256" key="1">
    <source>
        <dbReference type="SAM" id="Coils"/>
    </source>
</evidence>
<evidence type="ECO:0000313" key="3">
    <source>
        <dbReference type="Proteomes" id="UP000515125"/>
    </source>
</evidence>
<dbReference type="GeneID" id="113146865"/>
<feature type="region of interest" description="Disordered" evidence="2">
    <location>
        <begin position="453"/>
        <end position="479"/>
    </location>
</feature>
<reference evidence="4" key="1">
    <citation type="submission" date="2025-08" db="UniProtKB">
        <authorList>
            <consortium name="RefSeq"/>
        </authorList>
    </citation>
    <scope>IDENTIFICATION</scope>
</reference>
<evidence type="ECO:0000313" key="4">
    <source>
        <dbReference type="RefSeq" id="XP_026191265.1"/>
    </source>
</evidence>
<feature type="region of interest" description="Disordered" evidence="2">
    <location>
        <begin position="186"/>
        <end position="207"/>
    </location>
</feature>
<proteinExistence type="predicted"/>
<sequence>MNPSTADALHHSLACGDSECLRRSKTPGSSSDIGLCASECPKRSSTPRLSTNSWKKKLLAQPQFMGSQRNPVPAPAKAIVGASEAKVVAPDCCKPAAEHREKVEYVAKAHRGRSRSYEYTRSSGNAVGAVAQGKASKCSVSLSISMPVSGAPLGVQTPCKDSRIPNAPSQEEAHSFLGGRCARAVENPSATSRTSRHDPQDSGPYSRAKFPYAFSVSSRAVELSTSSHKDTLPRNVSQDDTKITTFVEASQETALQKPSESSWPANVPPEILVANGTKERLENGEACTQERKLEGSLRSEALMQQGQLTLATSSSEVLQLHQQQHQKHEQQEVQIQHQIKLLKQLTLQQPLLHSDVKQQQLLKQLKHQIMHYRQQQKQQQHLLQQQEQIEQQLHQQITLLQLEKQLLEDKQQVLLALQKQQQSLHLYMGSLERTATGLNVGSTTETGQCVLEKNDSCGPSGSARRVRKNPGSPQPSKFPVAYSGEALQRHPGKYFKSPSSKIPVVCKKGTRGHNTQKRLNIKTMSSGVALEKVDPRVTPELQTSSCPPRLIPKGSPRPAKSTLRSTPNGCSAVGTPISIVDDCCMPPSRSLVFPVEGCRRAPTKATRRQSDSLHILLKPRGSSGNSKRVSNPISVSVDVRLGVRQLSRHGRSLEYTTWQRFLLGSSTTDRSPPLRAPLGAVQDFKKHGTTAESQVQYIATSSHGTGAQTERVLWEVVKTGKEVNPKGSPQSKGGQSEVIRLELPVVGGAKLGSLCLLGEVRQRTHSFCGAPEEEPCGQDCAPAHNQQQPKLQQDELLALQHEEKETHDQNYPQVVTDKKVDGIPLNESLYGDFFCGVPLKSPRGSDWPSEAHSIESFGSIYGPPPLTCPF</sequence>
<dbReference type="AlphaFoldDB" id="A0A6P6RVX0"/>
<dbReference type="RefSeq" id="XP_026191265.1">
    <property type="nucleotide sequence ID" value="XM_026335480.1"/>
</dbReference>
<name>A0A6P6RVX0_9EIME</name>
<feature type="coiled-coil region" evidence="1">
    <location>
        <begin position="372"/>
        <end position="420"/>
    </location>
</feature>
<gene>
    <name evidence="4" type="primary">LOC113146865</name>
</gene>
<evidence type="ECO:0000256" key="2">
    <source>
        <dbReference type="SAM" id="MobiDB-lite"/>
    </source>
</evidence>
<keyword evidence="1" id="KW-0175">Coiled coil</keyword>
<keyword evidence="3" id="KW-1185">Reference proteome</keyword>
<dbReference type="OrthoDB" id="354961at2759"/>